<dbReference type="InterPro" id="IPR011990">
    <property type="entry name" value="TPR-like_helical_dom_sf"/>
</dbReference>
<dbReference type="Proteomes" id="UP000219688">
    <property type="component" value="Unassembled WGS sequence"/>
</dbReference>
<evidence type="ECO:0000313" key="2">
    <source>
        <dbReference type="EMBL" id="SOC52737.1"/>
    </source>
</evidence>
<organism evidence="2 3">
    <name type="scientific">Ornithinimicrobium cerasi</name>
    <dbReference type="NCBI Taxonomy" id="2248773"/>
    <lineage>
        <taxon>Bacteria</taxon>
        <taxon>Bacillati</taxon>
        <taxon>Actinomycetota</taxon>
        <taxon>Actinomycetes</taxon>
        <taxon>Micrococcales</taxon>
        <taxon>Ornithinimicrobiaceae</taxon>
        <taxon>Ornithinimicrobium</taxon>
    </lineage>
</organism>
<dbReference type="SUPFAM" id="SSF48452">
    <property type="entry name" value="TPR-like"/>
    <property type="match status" value="1"/>
</dbReference>
<dbReference type="SUPFAM" id="SSF52833">
    <property type="entry name" value="Thioredoxin-like"/>
    <property type="match status" value="1"/>
</dbReference>
<feature type="compositionally biased region" description="Low complexity" evidence="1">
    <location>
        <begin position="30"/>
        <end position="53"/>
    </location>
</feature>
<reference evidence="3" key="1">
    <citation type="submission" date="2017-08" db="EMBL/GenBank/DDBJ databases">
        <authorList>
            <person name="Varghese N."/>
            <person name="Submissions S."/>
        </authorList>
    </citation>
    <scope>NUCLEOTIDE SEQUENCE [LARGE SCALE GENOMIC DNA]</scope>
    <source>
        <strain evidence="3">USBA17B2</strain>
    </source>
</reference>
<dbReference type="Gene3D" id="1.25.40.10">
    <property type="entry name" value="Tetratricopeptide repeat domain"/>
    <property type="match status" value="1"/>
</dbReference>
<dbReference type="EMBL" id="OBQK01000001">
    <property type="protein sequence ID" value="SOC52737.1"/>
    <property type="molecule type" value="Genomic_DNA"/>
</dbReference>
<name>A0A285VFJ4_9MICO</name>
<proteinExistence type="predicted"/>
<protein>
    <submittedName>
        <fullName evidence="2">Putative thioredoxin</fullName>
    </submittedName>
</protein>
<gene>
    <name evidence="2" type="ORF">SAMN05421879_101798</name>
</gene>
<dbReference type="AlphaFoldDB" id="A0A285VFJ4"/>
<evidence type="ECO:0000313" key="3">
    <source>
        <dbReference type="Proteomes" id="UP000219688"/>
    </source>
</evidence>
<dbReference type="Pfam" id="PF14561">
    <property type="entry name" value="TPR_20"/>
    <property type="match status" value="1"/>
</dbReference>
<sequence>MSQQPLTPAALRGAVDLSGLRGRGAGAKGPGMPSAPGGAGVPGAAATGTTAGSAGSGAEGVPGRSGALVHATDASFEAVVTASMTTPLVLVLWTPQAPESAQHLDDLVRAVAGKEGRFQVVGVDLAANPGIMQALTPVLQQTFGQVTALPVVLGLMGGQPMPFYLGVQDLAQVDQLLDTFLQAAVTNGITGRVQLGAGDAAPEEDDAGEPVLPPLHQEAYDAIEAGDWAAAVSAYEQALAQDASDEMARLGLGQVRLLERTSRMDLTAVRAAAAADPADVTAQIDAADVELVGGHVEDGFLRLVDTVRRTSGADRDRARTHLLELFEVVGPADPRVQKARGSLMSALF</sequence>
<accession>A0A285VFJ4</accession>
<feature type="region of interest" description="Disordered" evidence="1">
    <location>
        <begin position="1"/>
        <end position="65"/>
    </location>
</feature>
<keyword evidence="3" id="KW-1185">Reference proteome</keyword>
<evidence type="ECO:0000256" key="1">
    <source>
        <dbReference type="SAM" id="MobiDB-lite"/>
    </source>
</evidence>
<dbReference type="InterPro" id="IPR036249">
    <property type="entry name" value="Thioredoxin-like_sf"/>
</dbReference>
<dbReference type="RefSeq" id="WP_097186926.1">
    <property type="nucleotide sequence ID" value="NZ_OBQK01000001.1"/>
</dbReference>